<dbReference type="InterPro" id="IPR002081">
    <property type="entry name" value="Cryptochrome/DNA_photolyase_1"/>
</dbReference>
<comment type="cofactor">
    <cofactor evidence="3">
        <name>FAD</name>
        <dbReference type="ChEBI" id="CHEBI:57692"/>
    </cofactor>
    <text evidence="3">Binds 1 FAD per subunit.</text>
</comment>
<keyword evidence="5" id="KW-0456">Lyase</keyword>
<dbReference type="OrthoDB" id="9772484at2"/>
<evidence type="ECO:0000313" key="5">
    <source>
        <dbReference type="EMBL" id="ABV93131.1"/>
    </source>
</evidence>
<dbReference type="GO" id="GO:0003677">
    <property type="term" value="F:DNA binding"/>
    <property type="evidence" value="ECO:0007669"/>
    <property type="project" value="TreeGrafter"/>
</dbReference>
<evidence type="ECO:0000256" key="1">
    <source>
        <dbReference type="ARBA" id="ARBA00022630"/>
    </source>
</evidence>
<dbReference type="PANTHER" id="PTHR11455:SF9">
    <property type="entry name" value="CRYPTOCHROME CIRCADIAN CLOCK 5 ISOFORM X1"/>
    <property type="match status" value="1"/>
</dbReference>
<dbReference type="RefSeq" id="WP_012178061.1">
    <property type="nucleotide sequence ID" value="NC_009952.1"/>
</dbReference>
<dbReference type="Pfam" id="PF03441">
    <property type="entry name" value="FAD_binding_7"/>
    <property type="match status" value="1"/>
</dbReference>
<dbReference type="PANTHER" id="PTHR11455">
    <property type="entry name" value="CRYPTOCHROME"/>
    <property type="match status" value="1"/>
</dbReference>
<dbReference type="Proteomes" id="UP000006833">
    <property type="component" value="Chromosome"/>
</dbReference>
<evidence type="ECO:0000256" key="2">
    <source>
        <dbReference type="ARBA" id="ARBA00022827"/>
    </source>
</evidence>
<feature type="binding site" evidence="3">
    <location>
        <position position="78"/>
    </location>
    <ligand>
        <name>FAD</name>
        <dbReference type="ChEBI" id="CHEBI:57692"/>
    </ligand>
</feature>
<keyword evidence="6" id="KW-1185">Reference proteome</keyword>
<dbReference type="KEGG" id="dsh:Dshi_1389"/>
<dbReference type="InterPro" id="IPR036134">
    <property type="entry name" value="Crypto/Photolyase_FAD-like_sf"/>
</dbReference>
<reference evidence="6" key="1">
    <citation type="journal article" date="2010" name="ISME J.">
        <title>The complete genome sequence of the algal symbiont Dinoroseobacter shibae: a hitchhiker's guide to life in the sea.</title>
        <authorList>
            <person name="Wagner-Dobler I."/>
            <person name="Ballhausen B."/>
            <person name="Berger M."/>
            <person name="Brinkhoff T."/>
            <person name="Buchholz I."/>
            <person name="Bunk B."/>
            <person name="Cypionka H."/>
            <person name="Daniel R."/>
            <person name="Drepper T."/>
            <person name="Gerdts G."/>
            <person name="Hahnke S."/>
            <person name="Han C."/>
            <person name="Jahn D."/>
            <person name="Kalhoefer D."/>
            <person name="Kiss H."/>
            <person name="Klenk H.P."/>
            <person name="Kyrpides N."/>
            <person name="Liebl W."/>
            <person name="Liesegang H."/>
            <person name="Meincke L."/>
            <person name="Pati A."/>
            <person name="Petersen J."/>
            <person name="Piekarski T."/>
            <person name="Pommerenke C."/>
            <person name="Pradella S."/>
            <person name="Pukall R."/>
            <person name="Rabus R."/>
            <person name="Stackebrandt E."/>
            <person name="Thole S."/>
            <person name="Thompson L."/>
            <person name="Tielen P."/>
            <person name="Tomasch J."/>
            <person name="von Jan M."/>
            <person name="Wanphrut N."/>
            <person name="Wichels A."/>
            <person name="Zech H."/>
            <person name="Simon M."/>
        </authorList>
    </citation>
    <scope>NUCLEOTIDE SEQUENCE [LARGE SCALE GENOMIC DNA]</scope>
    <source>
        <strain evidence="6">DSM 16493 / NCIMB 14021 / DFL 12</strain>
    </source>
</reference>
<dbReference type="Gene3D" id="1.25.40.80">
    <property type="match status" value="1"/>
</dbReference>
<dbReference type="STRING" id="398580.Dshi_1389"/>
<keyword evidence="1 3" id="KW-0285">Flavoprotein</keyword>
<name>A8LJA9_DINSH</name>
<dbReference type="Gene3D" id="1.10.579.10">
    <property type="entry name" value="DNA Cyclobutane Dipyrimidine Photolyase, subunit A, domain 3"/>
    <property type="match status" value="1"/>
</dbReference>
<feature type="binding site" evidence="3">
    <location>
        <begin position="182"/>
        <end position="184"/>
    </location>
    <ligand>
        <name>FAD</name>
        <dbReference type="ChEBI" id="CHEBI:57692"/>
    </ligand>
</feature>
<dbReference type="GO" id="GO:0003904">
    <property type="term" value="F:deoxyribodipyrimidine photo-lyase activity"/>
    <property type="evidence" value="ECO:0007669"/>
    <property type="project" value="TreeGrafter"/>
</dbReference>
<dbReference type="eggNOG" id="COG0415">
    <property type="taxonomic scope" value="Bacteria"/>
</dbReference>
<dbReference type="AlphaFoldDB" id="A8LJA9"/>
<accession>A8LJA9</accession>
<dbReference type="GO" id="GO:0071949">
    <property type="term" value="F:FAD binding"/>
    <property type="evidence" value="ECO:0007669"/>
    <property type="project" value="TreeGrafter"/>
</dbReference>
<evidence type="ECO:0000313" key="6">
    <source>
        <dbReference type="Proteomes" id="UP000006833"/>
    </source>
</evidence>
<protein>
    <submittedName>
        <fullName evidence="5">Putative deoxyribodipyrimidine photo-lyase</fullName>
    </submittedName>
</protein>
<feature type="binding site" evidence="3">
    <location>
        <position position="29"/>
    </location>
    <ligand>
        <name>FAD</name>
        <dbReference type="ChEBI" id="CHEBI:57692"/>
    </ligand>
</feature>
<evidence type="ECO:0000256" key="3">
    <source>
        <dbReference type="PIRSR" id="PIRSR602081-1"/>
    </source>
</evidence>
<proteinExistence type="predicted"/>
<dbReference type="InterPro" id="IPR005101">
    <property type="entry name" value="Cryptochr/Photolyase_FAD-bd"/>
</dbReference>
<gene>
    <name evidence="5" type="ordered locus">Dshi_1389</name>
</gene>
<keyword evidence="2 3" id="KW-0274">FAD</keyword>
<evidence type="ECO:0000259" key="4">
    <source>
        <dbReference type="Pfam" id="PF03441"/>
    </source>
</evidence>
<dbReference type="EMBL" id="CP000830">
    <property type="protein sequence ID" value="ABV93131.1"/>
    <property type="molecule type" value="Genomic_DNA"/>
</dbReference>
<organism evidence="5 6">
    <name type="scientific">Dinoroseobacter shibae (strain DSM 16493 / NCIMB 14021 / DFL 12)</name>
    <dbReference type="NCBI Taxonomy" id="398580"/>
    <lineage>
        <taxon>Bacteria</taxon>
        <taxon>Pseudomonadati</taxon>
        <taxon>Pseudomonadota</taxon>
        <taxon>Alphaproteobacteria</taxon>
        <taxon>Rhodobacterales</taxon>
        <taxon>Roseobacteraceae</taxon>
        <taxon>Dinoroseobacter</taxon>
    </lineage>
</organism>
<dbReference type="HOGENOM" id="CLU_054378_0_0_5"/>
<feature type="domain" description="Cryptochrome/DNA photolyase FAD-binding" evidence="4">
    <location>
        <begin position="78"/>
        <end position="212"/>
    </location>
</feature>
<sequence length="405" mass="44789">MTPDTAFPPTRDAGLARLRDFLPKAAGDYTRGRNYDLPEQGHPHVSQLSPYLRHRLVTEGEVLDAVLGRFSLKSAEKFVQEVYWRTYWKGWLERRPSVWMAYKGGLSQALDRLHVESGFRAEWEAACKGETGIDGFDAWARELVSTGYMHNHARMWFASIWIFTLRLPWELGADFFLRHLLDGDAASNTLSWRWVAGLQTQGKNYAARASNISKYTEGRHRPVHQLASDPAPLMGPPHPPADDAPVTPTFDRSASWVLVLTEDDLSPGFVLDQMANPPLATAILDGAAARSPLTVAPHVTDWTSAALDSTCARYADRLGPVTPAPEDLGAWARGAGAAQIVMPYTPEGPARDLLRARLADSDLPLVPVLRDHDAAAWPHAKAGFFKFKEKIPALIARRQGLSLAS</sequence>
<dbReference type="SUPFAM" id="SSF48173">
    <property type="entry name" value="Cryptochrome/photolyase FAD-binding domain"/>
    <property type="match status" value="1"/>
</dbReference>